<keyword evidence="2" id="KW-1185">Reference proteome</keyword>
<gene>
    <name evidence="1" type="ORF">NG792_16765</name>
</gene>
<sequence length="53" mass="6076">MSCRWNGVEKLRVNLRSGLITGAAILPPTWDFKRVERNIPPVTEAEWDRLGLL</sequence>
<dbReference type="EMBL" id="JAMXFA010000022">
    <property type="protein sequence ID" value="MCT7979367.1"/>
    <property type="molecule type" value="Genomic_DNA"/>
</dbReference>
<accession>A0ABT2N9W5</accession>
<comment type="caution">
    <text evidence="1">The sequence shown here is derived from an EMBL/GenBank/DDBJ whole genome shotgun (WGS) entry which is preliminary data.</text>
</comment>
<evidence type="ECO:0000313" key="1">
    <source>
        <dbReference type="EMBL" id="MCT7979367.1"/>
    </source>
</evidence>
<reference evidence="1 2" key="1">
    <citation type="journal article" date="2022" name="Front. Microbiol.">
        <title>High genomic differentiation and limited gene flow indicate recent cryptic speciation within the genus Laspinema (cyanobacteria).</title>
        <authorList>
            <person name="Stanojkovic A."/>
            <person name="Skoupy S."/>
            <person name="Skaloud P."/>
            <person name="Dvorak P."/>
        </authorList>
    </citation>
    <scope>NUCLEOTIDE SEQUENCE [LARGE SCALE GENOMIC DNA]</scope>
    <source>
        <strain evidence="1 2">D3b</strain>
    </source>
</reference>
<dbReference type="Proteomes" id="UP001525961">
    <property type="component" value="Unassembled WGS sequence"/>
</dbReference>
<proteinExistence type="predicted"/>
<protein>
    <submittedName>
        <fullName evidence="1">Uncharacterized protein</fullName>
    </submittedName>
</protein>
<evidence type="ECO:0000313" key="2">
    <source>
        <dbReference type="Proteomes" id="UP001525961"/>
    </source>
</evidence>
<name>A0ABT2N9W5_9CYAN</name>
<organism evidence="1 2">
    <name type="scientific">Laspinema olomoucense D3b</name>
    <dbReference type="NCBI Taxonomy" id="2953688"/>
    <lineage>
        <taxon>Bacteria</taxon>
        <taxon>Bacillati</taxon>
        <taxon>Cyanobacteriota</taxon>
        <taxon>Cyanophyceae</taxon>
        <taxon>Oscillatoriophycideae</taxon>
        <taxon>Oscillatoriales</taxon>
        <taxon>Laspinemataceae</taxon>
        <taxon>Laspinema</taxon>
        <taxon>Laspinema olomoucense</taxon>
    </lineage>
</organism>
<dbReference type="RefSeq" id="WP_261236187.1">
    <property type="nucleotide sequence ID" value="NZ_JAMXFA010000022.1"/>
</dbReference>